<feature type="compositionally biased region" description="Polar residues" evidence="1">
    <location>
        <begin position="1"/>
        <end position="13"/>
    </location>
</feature>
<dbReference type="SMART" id="SM00740">
    <property type="entry name" value="PASTA"/>
    <property type="match status" value="1"/>
</dbReference>
<dbReference type="PROSITE" id="PS51178">
    <property type="entry name" value="PASTA"/>
    <property type="match status" value="1"/>
</dbReference>
<evidence type="ECO:0000313" key="3">
    <source>
        <dbReference type="EMBL" id="MFD1441650.1"/>
    </source>
</evidence>
<feature type="domain" description="PASTA" evidence="2">
    <location>
        <begin position="60"/>
        <end position="130"/>
    </location>
</feature>
<evidence type="ECO:0000256" key="1">
    <source>
        <dbReference type="SAM" id="MobiDB-lite"/>
    </source>
</evidence>
<organism evidence="3 4">
    <name type="scientific">Lacticaseibacillus hegangensis</name>
    <dbReference type="NCBI Taxonomy" id="2486010"/>
    <lineage>
        <taxon>Bacteria</taxon>
        <taxon>Bacillati</taxon>
        <taxon>Bacillota</taxon>
        <taxon>Bacilli</taxon>
        <taxon>Lactobacillales</taxon>
        <taxon>Lactobacillaceae</taxon>
        <taxon>Lacticaseibacillus</taxon>
    </lineage>
</organism>
<comment type="caution">
    <text evidence="3">The sequence shown here is derived from an EMBL/GenBank/DDBJ whole genome shotgun (WGS) entry which is preliminary data.</text>
</comment>
<evidence type="ECO:0000313" key="4">
    <source>
        <dbReference type="Proteomes" id="UP001597212"/>
    </source>
</evidence>
<protein>
    <submittedName>
        <fullName evidence="3">PASTA domain-containing protein</fullName>
    </submittedName>
</protein>
<reference evidence="4" key="1">
    <citation type="journal article" date="2019" name="Int. J. Syst. Evol. Microbiol.">
        <title>The Global Catalogue of Microorganisms (GCM) 10K type strain sequencing project: providing services to taxonomists for standard genome sequencing and annotation.</title>
        <authorList>
            <consortium name="The Broad Institute Genomics Platform"/>
            <consortium name="The Broad Institute Genome Sequencing Center for Infectious Disease"/>
            <person name="Wu L."/>
            <person name="Ma J."/>
        </authorList>
    </citation>
    <scope>NUCLEOTIDE SEQUENCE [LARGE SCALE GENOMIC DNA]</scope>
    <source>
        <strain evidence="4">CCM 8912</strain>
    </source>
</reference>
<sequence length="233" mass="25206">MATSKKSGSTRNTKSHDNLNSKSKVGSKRLSDLADTTIKAIGPQVVEKGSAFFAAHLNKHNDDINMPDLVGLPLAEAKRILVFYKFQYSIVKVDPDPQYAKVKPNSILTMSPAANTKVTANTKTFVRVSYADKATVAASQKIIDDQIAADRAAEEAAQKAKDDALAAKQEARKELAEKLTGEAKKGIKTLASGTGHLINKIPLPKKTPKVTTAPKDVENPEEIDPNRDEQNSK</sequence>
<name>A0ABW4CYK9_9LACO</name>
<dbReference type="CDD" id="cd06577">
    <property type="entry name" value="PASTA_pknB"/>
    <property type="match status" value="1"/>
</dbReference>
<proteinExistence type="predicted"/>
<feature type="region of interest" description="Disordered" evidence="1">
    <location>
        <begin position="1"/>
        <end position="26"/>
    </location>
</feature>
<feature type="compositionally biased region" description="Low complexity" evidence="1">
    <location>
        <begin position="200"/>
        <end position="214"/>
    </location>
</feature>
<accession>A0ABW4CYK9</accession>
<feature type="region of interest" description="Disordered" evidence="1">
    <location>
        <begin position="194"/>
        <end position="233"/>
    </location>
</feature>
<dbReference type="Gene3D" id="3.30.10.20">
    <property type="match status" value="1"/>
</dbReference>
<keyword evidence="4" id="KW-1185">Reference proteome</keyword>
<gene>
    <name evidence="3" type="ORF">ACFQ5K_09720</name>
</gene>
<dbReference type="Pfam" id="PF03793">
    <property type="entry name" value="PASTA"/>
    <property type="match status" value="1"/>
</dbReference>
<evidence type="ECO:0000259" key="2">
    <source>
        <dbReference type="PROSITE" id="PS51178"/>
    </source>
</evidence>
<dbReference type="InterPro" id="IPR005543">
    <property type="entry name" value="PASTA_dom"/>
</dbReference>
<dbReference type="Proteomes" id="UP001597212">
    <property type="component" value="Unassembled WGS sequence"/>
</dbReference>
<dbReference type="RefSeq" id="WP_164506192.1">
    <property type="nucleotide sequence ID" value="NZ_JBHTOK010000073.1"/>
</dbReference>
<dbReference type="EMBL" id="JBHTOK010000073">
    <property type="protein sequence ID" value="MFD1441650.1"/>
    <property type="molecule type" value="Genomic_DNA"/>
</dbReference>
<feature type="compositionally biased region" description="Basic and acidic residues" evidence="1">
    <location>
        <begin position="224"/>
        <end position="233"/>
    </location>
</feature>